<evidence type="ECO:0000256" key="2">
    <source>
        <dbReference type="ARBA" id="ARBA00022527"/>
    </source>
</evidence>
<name>A0ABN3UA91_9ACTN</name>
<dbReference type="PROSITE" id="PS00107">
    <property type="entry name" value="PROTEIN_KINASE_ATP"/>
    <property type="match status" value="1"/>
</dbReference>
<feature type="domain" description="Protein kinase" evidence="9">
    <location>
        <begin position="33"/>
        <end position="295"/>
    </location>
</feature>
<gene>
    <name evidence="10" type="ORF">GCM10010439_35980</name>
</gene>
<dbReference type="EC" id="2.7.11.1" evidence="1"/>
<evidence type="ECO:0000256" key="7">
    <source>
        <dbReference type="PROSITE-ProRule" id="PRU10141"/>
    </source>
</evidence>
<dbReference type="InterPro" id="IPR000719">
    <property type="entry name" value="Prot_kinase_dom"/>
</dbReference>
<feature type="compositionally biased region" description="Basic and acidic residues" evidence="8">
    <location>
        <begin position="293"/>
        <end position="309"/>
    </location>
</feature>
<dbReference type="PANTHER" id="PTHR43289">
    <property type="entry name" value="MITOGEN-ACTIVATED PROTEIN KINASE KINASE KINASE 20-RELATED"/>
    <property type="match status" value="1"/>
</dbReference>
<keyword evidence="3" id="KW-0808">Transferase</keyword>
<keyword evidence="4 7" id="KW-0547">Nucleotide-binding</keyword>
<dbReference type="EMBL" id="BAAATZ010000013">
    <property type="protein sequence ID" value="GAA2728242.1"/>
    <property type="molecule type" value="Genomic_DNA"/>
</dbReference>
<evidence type="ECO:0000256" key="6">
    <source>
        <dbReference type="ARBA" id="ARBA00022840"/>
    </source>
</evidence>
<dbReference type="PANTHER" id="PTHR43289:SF6">
    <property type="entry name" value="SERINE_THREONINE-PROTEIN KINASE NEKL-3"/>
    <property type="match status" value="1"/>
</dbReference>
<dbReference type="InterPro" id="IPR008271">
    <property type="entry name" value="Ser/Thr_kinase_AS"/>
</dbReference>
<dbReference type="InterPro" id="IPR006597">
    <property type="entry name" value="Sel1-like"/>
</dbReference>
<dbReference type="InterPro" id="IPR011990">
    <property type="entry name" value="TPR-like_helical_dom_sf"/>
</dbReference>
<dbReference type="PROSITE" id="PS50011">
    <property type="entry name" value="PROTEIN_KINASE_DOM"/>
    <property type="match status" value="1"/>
</dbReference>
<dbReference type="Pfam" id="PF00069">
    <property type="entry name" value="Pkinase"/>
    <property type="match status" value="1"/>
</dbReference>
<evidence type="ECO:0000256" key="5">
    <source>
        <dbReference type="ARBA" id="ARBA00022777"/>
    </source>
</evidence>
<keyword evidence="6 7" id="KW-0067">ATP-binding</keyword>
<evidence type="ECO:0000313" key="10">
    <source>
        <dbReference type="EMBL" id="GAA2728242.1"/>
    </source>
</evidence>
<dbReference type="Pfam" id="PF08238">
    <property type="entry name" value="Sel1"/>
    <property type="match status" value="1"/>
</dbReference>
<dbReference type="CDD" id="cd14014">
    <property type="entry name" value="STKc_PknB_like"/>
    <property type="match status" value="1"/>
</dbReference>
<dbReference type="PROSITE" id="PS00108">
    <property type="entry name" value="PROTEIN_KINASE_ST"/>
    <property type="match status" value="1"/>
</dbReference>
<keyword evidence="5" id="KW-0418">Kinase</keyword>
<reference evidence="10 11" key="1">
    <citation type="journal article" date="2019" name="Int. J. Syst. Evol. Microbiol.">
        <title>The Global Catalogue of Microorganisms (GCM) 10K type strain sequencing project: providing services to taxonomists for standard genome sequencing and annotation.</title>
        <authorList>
            <consortium name="The Broad Institute Genomics Platform"/>
            <consortium name="The Broad Institute Genome Sequencing Center for Infectious Disease"/>
            <person name="Wu L."/>
            <person name="Ma J."/>
        </authorList>
    </citation>
    <scope>NUCLEOTIDE SEQUENCE [LARGE SCALE GENOMIC DNA]</scope>
    <source>
        <strain evidence="10 11">JCM 8201</strain>
    </source>
</reference>
<keyword evidence="11" id="KW-1185">Reference proteome</keyword>
<accession>A0ABN3UA91</accession>
<keyword evidence="2" id="KW-0723">Serine/threonine-protein kinase</keyword>
<evidence type="ECO:0000256" key="3">
    <source>
        <dbReference type="ARBA" id="ARBA00022679"/>
    </source>
</evidence>
<protein>
    <recommendedName>
        <fullName evidence="1">non-specific serine/threonine protein kinase</fullName>
        <ecNumber evidence="1">2.7.11.1</ecNumber>
    </recommendedName>
</protein>
<dbReference type="SUPFAM" id="SSF81901">
    <property type="entry name" value="HCP-like"/>
    <property type="match status" value="2"/>
</dbReference>
<feature type="binding site" evidence="7">
    <location>
        <position position="62"/>
    </location>
    <ligand>
        <name>ATP</name>
        <dbReference type="ChEBI" id="CHEBI:30616"/>
    </ligand>
</feature>
<dbReference type="Proteomes" id="UP001501842">
    <property type="component" value="Unassembled WGS sequence"/>
</dbReference>
<evidence type="ECO:0000256" key="8">
    <source>
        <dbReference type="SAM" id="MobiDB-lite"/>
    </source>
</evidence>
<evidence type="ECO:0000256" key="1">
    <source>
        <dbReference type="ARBA" id="ARBA00012513"/>
    </source>
</evidence>
<dbReference type="Gene3D" id="1.25.40.10">
    <property type="entry name" value="Tetratricopeptide repeat domain"/>
    <property type="match status" value="2"/>
</dbReference>
<evidence type="ECO:0000259" key="9">
    <source>
        <dbReference type="PROSITE" id="PS50011"/>
    </source>
</evidence>
<dbReference type="SMART" id="SM00220">
    <property type="entry name" value="S_TKc"/>
    <property type="match status" value="1"/>
</dbReference>
<proteinExistence type="predicted"/>
<comment type="caution">
    <text evidence="10">The sequence shown here is derived from an EMBL/GenBank/DDBJ whole genome shotgun (WGS) entry which is preliminary data.</text>
</comment>
<evidence type="ECO:0000256" key="4">
    <source>
        <dbReference type="ARBA" id="ARBA00022741"/>
    </source>
</evidence>
<feature type="region of interest" description="Disordered" evidence="8">
    <location>
        <begin position="280"/>
        <end position="321"/>
    </location>
</feature>
<sequence>MVRTRGIVRWVRVVAGRGAEARVRAGLELAGRYRLEESLGRGGFGEVWSAEDLLRDRRVAVKFLYREVAENSPVWLSKFRQEARIAVRLNHPGITAVDDFGEYDGQWYLVMEFLEGGNLAEEITRHPQGLAIPRVQVLSVQIAEALAAAHGHGIVHRDLKPANLVLLAGDRVKVCDFGIAHIAESTTTHTLMGKQVGTPAYMAPEQWLGEDVDHRTDLYALGGILYTLLTGRPPFRGASVPALMGQHLNLEPAPPGELRPDTPPHLDRLVLALLAKNPADRPTGRQLIDGLDPDGRPRQIEDAAPREEPAPTPAPAVRETPGADVQEMIDTGVRRMASGDLGAARELLRTAVGAGDPDRVPQAMVHLGGLEEKQGDPAAARDWYLRAVDSRHAEWTPRSMTLLGFLEADQGNLLAARDWYLRVVDSGHPDQAPKAMFDLGGLEEKQGNPLAARDWYMRAANSGHAEWAPRAMSALGAAASELEDGGTARYWYMRAVESGHAERALEAMAYLGGLEQDEGHSHIARGWYLRMLDSGHPDYVPEAMIYLGALEEDEGNLRDAWGWYRRIVDSGHAESAPEAMVHLGKLEEKLGNVRSAHDWYRLAADSGHPDQAPQAMIHLGALAEEQYRFPEARDWYLRAVGTGHECAAEAMIYLGALEEGQRNLPAAVDWYRRSADSGHPDWAERAREKLAALEKRSRPGLTRQWFSR</sequence>
<dbReference type="RefSeq" id="WP_344451599.1">
    <property type="nucleotide sequence ID" value="NZ_BAAATZ010000013.1"/>
</dbReference>
<dbReference type="InterPro" id="IPR011009">
    <property type="entry name" value="Kinase-like_dom_sf"/>
</dbReference>
<dbReference type="InterPro" id="IPR017441">
    <property type="entry name" value="Protein_kinase_ATP_BS"/>
</dbReference>
<dbReference type="Pfam" id="PF13432">
    <property type="entry name" value="TPR_16"/>
    <property type="match status" value="3"/>
</dbReference>
<dbReference type="Gene3D" id="1.10.510.10">
    <property type="entry name" value="Transferase(Phosphotransferase) domain 1"/>
    <property type="match status" value="1"/>
</dbReference>
<dbReference type="Gene3D" id="3.30.200.20">
    <property type="entry name" value="Phosphorylase Kinase, domain 1"/>
    <property type="match status" value="1"/>
</dbReference>
<dbReference type="SMART" id="SM00671">
    <property type="entry name" value="SEL1"/>
    <property type="match status" value="8"/>
</dbReference>
<evidence type="ECO:0000313" key="11">
    <source>
        <dbReference type="Proteomes" id="UP001501842"/>
    </source>
</evidence>
<dbReference type="SUPFAM" id="SSF56112">
    <property type="entry name" value="Protein kinase-like (PK-like)"/>
    <property type="match status" value="1"/>
</dbReference>
<organism evidence="10 11">
    <name type="scientific">Actinocorallia aurantiaca</name>
    <dbReference type="NCBI Taxonomy" id="46204"/>
    <lineage>
        <taxon>Bacteria</taxon>
        <taxon>Bacillati</taxon>
        <taxon>Actinomycetota</taxon>
        <taxon>Actinomycetes</taxon>
        <taxon>Streptosporangiales</taxon>
        <taxon>Thermomonosporaceae</taxon>
        <taxon>Actinocorallia</taxon>
    </lineage>
</organism>